<dbReference type="AlphaFoldDB" id="X1H6W6"/>
<accession>X1H6W6</accession>
<name>X1H6W6_9ZZZZ</name>
<proteinExistence type="predicted"/>
<comment type="caution">
    <text evidence="1">The sequence shown here is derived from an EMBL/GenBank/DDBJ whole genome shotgun (WGS) entry which is preliminary data.</text>
</comment>
<sequence length="30" mass="3101">MQGMATIISCMFKNISIIGDGGMATVLAIL</sequence>
<protein>
    <submittedName>
        <fullName evidence="1">Uncharacterized protein</fullName>
    </submittedName>
</protein>
<organism evidence="1">
    <name type="scientific">marine sediment metagenome</name>
    <dbReference type="NCBI Taxonomy" id="412755"/>
    <lineage>
        <taxon>unclassified sequences</taxon>
        <taxon>metagenomes</taxon>
        <taxon>ecological metagenomes</taxon>
    </lineage>
</organism>
<reference evidence="1" key="1">
    <citation type="journal article" date="2014" name="Front. Microbiol.">
        <title>High frequency of phylogenetically diverse reductive dehalogenase-homologous genes in deep subseafloor sedimentary metagenomes.</title>
        <authorList>
            <person name="Kawai M."/>
            <person name="Futagami T."/>
            <person name="Toyoda A."/>
            <person name="Takaki Y."/>
            <person name="Nishi S."/>
            <person name="Hori S."/>
            <person name="Arai W."/>
            <person name="Tsubouchi T."/>
            <person name="Morono Y."/>
            <person name="Uchiyama I."/>
            <person name="Ito T."/>
            <person name="Fujiyama A."/>
            <person name="Inagaki F."/>
            <person name="Takami H."/>
        </authorList>
    </citation>
    <scope>NUCLEOTIDE SEQUENCE</scope>
    <source>
        <strain evidence="1">Expedition CK06-06</strain>
    </source>
</reference>
<feature type="non-terminal residue" evidence="1">
    <location>
        <position position="30"/>
    </location>
</feature>
<evidence type="ECO:0000313" key="1">
    <source>
        <dbReference type="EMBL" id="GAH52825.1"/>
    </source>
</evidence>
<dbReference type="EMBL" id="BARU01015534">
    <property type="protein sequence ID" value="GAH52825.1"/>
    <property type="molecule type" value="Genomic_DNA"/>
</dbReference>
<gene>
    <name evidence="1" type="ORF">S03H2_26632</name>
</gene>